<dbReference type="Proteomes" id="UP000293902">
    <property type="component" value="Chromosome"/>
</dbReference>
<protein>
    <submittedName>
        <fullName evidence="2">Uncharacterized protein</fullName>
    </submittedName>
</protein>
<dbReference type="EMBL" id="CP036313">
    <property type="protein sequence ID" value="QBH11913.1"/>
    <property type="molecule type" value="Genomic_DNA"/>
</dbReference>
<keyword evidence="4" id="KW-1185">Reference proteome</keyword>
<dbReference type="EMBL" id="QLNI01000013">
    <property type="protein sequence ID" value="RAM02555.1"/>
    <property type="molecule type" value="Genomic_DNA"/>
</dbReference>
<name>A0A328FHX6_9BACT</name>
<evidence type="ECO:0000313" key="2">
    <source>
        <dbReference type="EMBL" id="RAM02555.1"/>
    </source>
</evidence>
<evidence type="ECO:0000313" key="4">
    <source>
        <dbReference type="Proteomes" id="UP000293902"/>
    </source>
</evidence>
<proteinExistence type="predicted"/>
<organism evidence="2 3">
    <name type="scientific">Desulfobacter hydrogenophilus</name>
    <dbReference type="NCBI Taxonomy" id="2291"/>
    <lineage>
        <taxon>Bacteria</taxon>
        <taxon>Pseudomonadati</taxon>
        <taxon>Thermodesulfobacteriota</taxon>
        <taxon>Desulfobacteria</taxon>
        <taxon>Desulfobacterales</taxon>
        <taxon>Desulfobacteraceae</taxon>
        <taxon>Desulfobacter</taxon>
    </lineage>
</organism>
<evidence type="ECO:0000313" key="3">
    <source>
        <dbReference type="Proteomes" id="UP000248798"/>
    </source>
</evidence>
<sequence length="112" mass="13114">MQLYFITKHFKTRKMVYDELQNVLWLDPNFKERFLKGQQVGFNLNLLRAIKEYPTLSKKVKVNTSLVYFTLHLKDFKIAIGVDEEGLVFINTLKVPDPPSINGNPMIQRNLT</sequence>
<evidence type="ECO:0000313" key="1">
    <source>
        <dbReference type="EMBL" id="QBH11913.1"/>
    </source>
</evidence>
<accession>A0A328FHX6</accession>
<reference evidence="2 3" key="1">
    <citation type="submission" date="2018-06" db="EMBL/GenBank/DDBJ databases">
        <title>Complete Genome Sequence of Desulfobacter hydrogenophilus (DSM3380).</title>
        <authorList>
            <person name="Marietou A."/>
            <person name="Schreiber L."/>
            <person name="Marshall I."/>
            <person name="Jorgensen B."/>
        </authorList>
    </citation>
    <scope>NUCLEOTIDE SEQUENCE [LARGE SCALE GENOMIC DNA]</scope>
    <source>
        <strain evidence="2 3">DSM 3380</strain>
    </source>
</reference>
<dbReference type="Proteomes" id="UP000248798">
    <property type="component" value="Unassembled WGS sequence"/>
</dbReference>
<reference evidence="1 4" key="2">
    <citation type="submission" date="2019-02" db="EMBL/GenBank/DDBJ databases">
        <title>Complete genome sequence of Desulfobacter hydrogenophilus AcRS1.</title>
        <authorList>
            <person name="Marietou A."/>
            <person name="Lund M.B."/>
            <person name="Marshall I.P.G."/>
            <person name="Schreiber L."/>
            <person name="Jorgensen B."/>
        </authorList>
    </citation>
    <scope>NUCLEOTIDE SEQUENCE [LARGE SCALE GENOMIC DNA]</scope>
    <source>
        <strain evidence="1 4">AcRS1</strain>
    </source>
</reference>
<dbReference type="AlphaFoldDB" id="A0A328FHX6"/>
<dbReference type="RefSeq" id="WP_111955423.1">
    <property type="nucleotide sequence ID" value="NZ_CP036313.1"/>
</dbReference>
<gene>
    <name evidence="2" type="ORF">DO021_07875</name>
    <name evidence="1" type="ORF">EYB58_02610</name>
</gene>
<dbReference type="OrthoDB" id="9883083at2"/>